<dbReference type="SMART" id="SM00225">
    <property type="entry name" value="BTB"/>
    <property type="match status" value="1"/>
</dbReference>
<dbReference type="InterPro" id="IPR011333">
    <property type="entry name" value="SKP1/BTB/POZ_sf"/>
</dbReference>
<evidence type="ECO:0000313" key="2">
    <source>
        <dbReference type="EMBL" id="KAK3046944.1"/>
    </source>
</evidence>
<gene>
    <name evidence="2" type="ORF">LTR09_011628</name>
</gene>
<accession>A0AAJ0D650</accession>
<dbReference type="PANTHER" id="PTHR47843:SF5">
    <property type="entry name" value="BTB_POZ DOMAIN PROTEIN"/>
    <property type="match status" value="1"/>
</dbReference>
<keyword evidence="3" id="KW-1185">Reference proteome</keyword>
<protein>
    <recommendedName>
        <fullName evidence="1">BTB domain-containing protein</fullName>
    </recommendedName>
</protein>
<dbReference type="PROSITE" id="PS50097">
    <property type="entry name" value="BTB"/>
    <property type="match status" value="1"/>
</dbReference>
<reference evidence="2" key="1">
    <citation type="submission" date="2023-04" db="EMBL/GenBank/DDBJ databases">
        <title>Black Yeasts Isolated from many extreme environments.</title>
        <authorList>
            <person name="Coleine C."/>
            <person name="Stajich J.E."/>
            <person name="Selbmann L."/>
        </authorList>
    </citation>
    <scope>NUCLEOTIDE SEQUENCE</scope>
    <source>
        <strain evidence="2">CCFEE 5312</strain>
    </source>
</reference>
<proteinExistence type="predicted"/>
<dbReference type="PANTHER" id="PTHR47843">
    <property type="entry name" value="BTB DOMAIN-CONTAINING PROTEIN-RELATED"/>
    <property type="match status" value="1"/>
</dbReference>
<comment type="caution">
    <text evidence="2">The sequence shown here is derived from an EMBL/GenBank/DDBJ whole genome shotgun (WGS) entry which is preliminary data.</text>
</comment>
<dbReference type="Gene3D" id="3.30.710.10">
    <property type="entry name" value="Potassium Channel Kv1.1, Chain A"/>
    <property type="match status" value="1"/>
</dbReference>
<dbReference type="InterPro" id="IPR000210">
    <property type="entry name" value="BTB/POZ_dom"/>
</dbReference>
<feature type="domain" description="BTB" evidence="1">
    <location>
        <begin position="36"/>
        <end position="103"/>
    </location>
</feature>
<organism evidence="2 3">
    <name type="scientific">Extremus antarcticus</name>
    <dbReference type="NCBI Taxonomy" id="702011"/>
    <lineage>
        <taxon>Eukaryota</taxon>
        <taxon>Fungi</taxon>
        <taxon>Dikarya</taxon>
        <taxon>Ascomycota</taxon>
        <taxon>Pezizomycotina</taxon>
        <taxon>Dothideomycetes</taxon>
        <taxon>Dothideomycetidae</taxon>
        <taxon>Mycosphaerellales</taxon>
        <taxon>Extremaceae</taxon>
        <taxon>Extremus</taxon>
    </lineage>
</organism>
<evidence type="ECO:0000259" key="1">
    <source>
        <dbReference type="PROSITE" id="PS50097"/>
    </source>
</evidence>
<dbReference type="EMBL" id="JAWDJX010000074">
    <property type="protein sequence ID" value="KAK3046944.1"/>
    <property type="molecule type" value="Genomic_DNA"/>
</dbReference>
<dbReference type="AlphaFoldDB" id="A0AAJ0D650"/>
<dbReference type="SUPFAM" id="SSF54695">
    <property type="entry name" value="POZ domain"/>
    <property type="match status" value="1"/>
</dbReference>
<evidence type="ECO:0000313" key="3">
    <source>
        <dbReference type="Proteomes" id="UP001271007"/>
    </source>
</evidence>
<dbReference type="CDD" id="cd18186">
    <property type="entry name" value="BTB_POZ_ZBTB_KLHL-like"/>
    <property type="match status" value="1"/>
</dbReference>
<dbReference type="Pfam" id="PF00651">
    <property type="entry name" value="BTB"/>
    <property type="match status" value="1"/>
</dbReference>
<dbReference type="Proteomes" id="UP001271007">
    <property type="component" value="Unassembled WGS sequence"/>
</dbReference>
<name>A0AAJ0D650_9PEZI</name>
<sequence>MGGAAKRRANEERYATMFPATLGEGIARACGHDEHTDLTIRCGVKDWPVHKIVVCTQSEYFYRAVKGGFTESQTGVIELNEDNIEHVEVIVRFFYYNNYDVGTSHGDPNFHLSVFKVADKYLLPSLQAVPPAHFTKDVRNCDIEQLATAVLSVYD</sequence>